<comment type="subcellular location">
    <subcellularLocation>
        <location evidence="1">Nucleus</location>
    </subcellularLocation>
</comment>
<feature type="domain" description="NR LBD" evidence="13">
    <location>
        <begin position="209"/>
        <end position="458"/>
    </location>
</feature>
<dbReference type="SMART" id="SM00430">
    <property type="entry name" value="HOLI"/>
    <property type="match status" value="1"/>
</dbReference>
<dbReference type="InterPro" id="IPR013088">
    <property type="entry name" value="Znf_NHR/GATA"/>
</dbReference>
<dbReference type="Gene3D" id="1.10.565.10">
    <property type="entry name" value="Retinoid X Receptor"/>
    <property type="match status" value="1"/>
</dbReference>
<evidence type="ECO:0000313" key="14">
    <source>
        <dbReference type="EMBL" id="GMR48354.1"/>
    </source>
</evidence>
<dbReference type="InterPro" id="IPR000536">
    <property type="entry name" value="Nucl_hrmn_rcpt_lig-bd"/>
</dbReference>
<evidence type="ECO:0000256" key="10">
    <source>
        <dbReference type="ARBA" id="ARBA00023242"/>
    </source>
</evidence>
<evidence type="ECO:0000256" key="6">
    <source>
        <dbReference type="ARBA" id="ARBA00023015"/>
    </source>
</evidence>
<keyword evidence="8" id="KW-0804">Transcription</keyword>
<dbReference type="PROSITE" id="PS51843">
    <property type="entry name" value="NR_LBD"/>
    <property type="match status" value="1"/>
</dbReference>
<evidence type="ECO:0000313" key="15">
    <source>
        <dbReference type="Proteomes" id="UP001328107"/>
    </source>
</evidence>
<dbReference type="SMART" id="SM00399">
    <property type="entry name" value="ZnF_C4"/>
    <property type="match status" value="1"/>
</dbReference>
<dbReference type="Gene3D" id="3.30.50.10">
    <property type="entry name" value="Erythroid Transcription Factor GATA-1, subunit A"/>
    <property type="match status" value="1"/>
</dbReference>
<name>A0AAN5CQ38_9BILA</name>
<keyword evidence="5" id="KW-0862">Zinc</keyword>
<organism evidence="14 15">
    <name type="scientific">Pristionchus mayeri</name>
    <dbReference type="NCBI Taxonomy" id="1317129"/>
    <lineage>
        <taxon>Eukaryota</taxon>
        <taxon>Metazoa</taxon>
        <taxon>Ecdysozoa</taxon>
        <taxon>Nematoda</taxon>
        <taxon>Chromadorea</taxon>
        <taxon>Rhabditida</taxon>
        <taxon>Rhabditina</taxon>
        <taxon>Diplogasteromorpha</taxon>
        <taxon>Diplogasteroidea</taxon>
        <taxon>Neodiplogasteridae</taxon>
        <taxon>Pristionchus</taxon>
    </lineage>
</organism>
<dbReference type="FunFam" id="3.30.50.10:FF:000030">
    <property type="entry name" value="Nuclear Hormone Receptor family"/>
    <property type="match status" value="1"/>
</dbReference>
<keyword evidence="10" id="KW-0539">Nucleus</keyword>
<dbReference type="GO" id="GO:0005634">
    <property type="term" value="C:nucleus"/>
    <property type="evidence" value="ECO:0007669"/>
    <property type="project" value="UniProtKB-SubCell"/>
</dbReference>
<protein>
    <recommendedName>
        <fullName evidence="16">Nuclear receptor</fullName>
    </recommendedName>
</protein>
<dbReference type="Proteomes" id="UP001328107">
    <property type="component" value="Unassembled WGS sequence"/>
</dbReference>
<evidence type="ECO:0000256" key="7">
    <source>
        <dbReference type="ARBA" id="ARBA00023125"/>
    </source>
</evidence>
<evidence type="ECO:0000256" key="1">
    <source>
        <dbReference type="ARBA" id="ARBA00004123"/>
    </source>
</evidence>
<dbReference type="InterPro" id="IPR049636">
    <property type="entry name" value="HNF4-like_DBD"/>
</dbReference>
<keyword evidence="4" id="KW-0863">Zinc-finger</keyword>
<gene>
    <name evidence="14" type="ORF">PMAYCL1PPCAC_18549</name>
</gene>
<dbReference type="PRINTS" id="PR00047">
    <property type="entry name" value="STROIDFINGER"/>
</dbReference>
<dbReference type="Pfam" id="PF00104">
    <property type="entry name" value="Hormone_recep"/>
    <property type="match status" value="1"/>
</dbReference>
<keyword evidence="15" id="KW-1185">Reference proteome</keyword>
<evidence type="ECO:0000256" key="5">
    <source>
        <dbReference type="ARBA" id="ARBA00022833"/>
    </source>
</evidence>
<dbReference type="PROSITE" id="PS51030">
    <property type="entry name" value="NUCLEAR_REC_DBD_2"/>
    <property type="match status" value="1"/>
</dbReference>
<evidence type="ECO:0000256" key="4">
    <source>
        <dbReference type="ARBA" id="ARBA00022771"/>
    </source>
</evidence>
<dbReference type="InterPro" id="IPR001628">
    <property type="entry name" value="Znf_hrmn_rcpt"/>
</dbReference>
<evidence type="ECO:0000256" key="11">
    <source>
        <dbReference type="SAM" id="MobiDB-lite"/>
    </source>
</evidence>
<sequence length="469" mass="52960">MLGVLPSDSQLATSSSSSSEGCAVCGDKVNGTRYGVPACLGCIVFFRRAIIKNSQFSCQRNGKCAIDNKSRCTCRCCRLEKCLRVGMNPNSIQRRDMMGPRKKRVKEEELSPESEYPEVSPRPPSLPLSVNGQTDSLLLALSKIQERQQSAARSWFTAGGPQKPDPFFIDGIRNLDTLLGRGWMGVECPFAHSSLLPSSSSPVSSSSNASANSLEDISNINWTGLLRPKEEIADYYTDSLRRARKEDINVMFHLAIVDAVEWGSHFPIFSDLQTKNKRELLKEYSIGFMLVDQGFNTSRQENETLWILQHDKVFMCTDYNYMLPEKDKRLPMAETKAKLHPDFVLECIKGVGNPMRDIQIEQFECVVLKTLLLFECFNVYPPEKKPEIAMIRERCLNSLAAFEAVEHPNDGIERIGTILLMIANIRNCIFATCRQLHAHDVFSLMKFEPLVSDVLLNKEEFATPYPRFD</sequence>
<evidence type="ECO:0000256" key="9">
    <source>
        <dbReference type="ARBA" id="ARBA00023170"/>
    </source>
</evidence>
<dbReference type="SUPFAM" id="SSF57716">
    <property type="entry name" value="Glucocorticoid receptor-like (DNA-binding domain)"/>
    <property type="match status" value="1"/>
</dbReference>
<reference evidence="15" key="1">
    <citation type="submission" date="2022-10" db="EMBL/GenBank/DDBJ databases">
        <title>Genome assembly of Pristionchus species.</title>
        <authorList>
            <person name="Yoshida K."/>
            <person name="Sommer R.J."/>
        </authorList>
    </citation>
    <scope>NUCLEOTIDE SEQUENCE [LARGE SCALE GENOMIC DNA]</scope>
    <source>
        <strain evidence="15">RS5460</strain>
    </source>
</reference>
<evidence type="ECO:0000256" key="2">
    <source>
        <dbReference type="ARBA" id="ARBA00005993"/>
    </source>
</evidence>
<dbReference type="InterPro" id="IPR035500">
    <property type="entry name" value="NHR-like_dom_sf"/>
</dbReference>
<evidence type="ECO:0000256" key="3">
    <source>
        <dbReference type="ARBA" id="ARBA00022723"/>
    </source>
</evidence>
<evidence type="ECO:0000259" key="13">
    <source>
        <dbReference type="PROSITE" id="PS51843"/>
    </source>
</evidence>
<feature type="domain" description="Nuclear receptor" evidence="12">
    <location>
        <begin position="19"/>
        <end position="94"/>
    </location>
</feature>
<evidence type="ECO:0008006" key="16">
    <source>
        <dbReference type="Google" id="ProtNLM"/>
    </source>
</evidence>
<keyword evidence="9" id="KW-0675">Receptor</keyword>
<keyword evidence="7" id="KW-0238">DNA-binding</keyword>
<feature type="compositionally biased region" description="Basic and acidic residues" evidence="11">
    <location>
        <begin position="93"/>
        <end position="109"/>
    </location>
</feature>
<comment type="similarity">
    <text evidence="2">Belongs to the nuclear hormone receptor family.</text>
</comment>
<evidence type="ECO:0000256" key="8">
    <source>
        <dbReference type="ARBA" id="ARBA00023163"/>
    </source>
</evidence>
<feature type="region of interest" description="Disordered" evidence="11">
    <location>
        <begin position="93"/>
        <end position="127"/>
    </location>
</feature>
<feature type="region of interest" description="Disordered" evidence="11">
    <location>
        <begin position="1"/>
        <end position="22"/>
    </location>
</feature>
<dbReference type="PANTHER" id="PTHR46587:SF5">
    <property type="entry name" value="NUCLEAR HORMONE RECEPTOR FAMILY"/>
    <property type="match status" value="1"/>
</dbReference>
<dbReference type="AlphaFoldDB" id="A0AAN5CQ38"/>
<dbReference type="EMBL" id="BTRK01000004">
    <property type="protein sequence ID" value="GMR48354.1"/>
    <property type="molecule type" value="Genomic_DNA"/>
</dbReference>
<dbReference type="GO" id="GO:0008270">
    <property type="term" value="F:zinc ion binding"/>
    <property type="evidence" value="ECO:0007669"/>
    <property type="project" value="UniProtKB-KW"/>
</dbReference>
<comment type="caution">
    <text evidence="14">The sequence shown here is derived from an EMBL/GenBank/DDBJ whole genome shotgun (WGS) entry which is preliminary data.</text>
</comment>
<dbReference type="Pfam" id="PF00105">
    <property type="entry name" value="zf-C4"/>
    <property type="match status" value="1"/>
</dbReference>
<keyword evidence="3" id="KW-0479">Metal-binding</keyword>
<dbReference type="GO" id="GO:0003700">
    <property type="term" value="F:DNA-binding transcription factor activity"/>
    <property type="evidence" value="ECO:0007669"/>
    <property type="project" value="InterPro"/>
</dbReference>
<dbReference type="GO" id="GO:0000978">
    <property type="term" value="F:RNA polymerase II cis-regulatory region sequence-specific DNA binding"/>
    <property type="evidence" value="ECO:0007669"/>
    <property type="project" value="InterPro"/>
</dbReference>
<evidence type="ECO:0000259" key="12">
    <source>
        <dbReference type="PROSITE" id="PS51030"/>
    </source>
</evidence>
<dbReference type="PRINTS" id="PR00398">
    <property type="entry name" value="STRDHORMONER"/>
</dbReference>
<dbReference type="CDD" id="cd06960">
    <property type="entry name" value="NR_DBD_HNF4A"/>
    <property type="match status" value="1"/>
</dbReference>
<keyword evidence="6" id="KW-0805">Transcription regulation</keyword>
<dbReference type="InterPro" id="IPR001723">
    <property type="entry name" value="Nuclear_hrmn_rcpt"/>
</dbReference>
<proteinExistence type="inferred from homology"/>
<dbReference type="PANTHER" id="PTHR46587">
    <property type="entry name" value="NUCLEAR HORMONE RECEPTOR FAMILY"/>
    <property type="match status" value="1"/>
</dbReference>
<accession>A0AAN5CQ38</accession>
<dbReference type="SUPFAM" id="SSF48508">
    <property type="entry name" value="Nuclear receptor ligand-binding domain"/>
    <property type="match status" value="1"/>
</dbReference>